<reference evidence="1" key="2">
    <citation type="submission" date="2020-11" db="EMBL/GenBank/DDBJ databases">
        <authorList>
            <person name="McCartney M.A."/>
            <person name="Auch B."/>
            <person name="Kono T."/>
            <person name="Mallez S."/>
            <person name="Becker A."/>
            <person name="Gohl D.M."/>
            <person name="Silverstein K.A.T."/>
            <person name="Koren S."/>
            <person name="Bechman K.B."/>
            <person name="Herman A."/>
            <person name="Abrahante J.E."/>
            <person name="Garbe J."/>
        </authorList>
    </citation>
    <scope>NUCLEOTIDE SEQUENCE</scope>
    <source>
        <strain evidence="1">Duluth1</strain>
        <tissue evidence="1">Whole animal</tissue>
    </source>
</reference>
<dbReference type="Proteomes" id="UP000828390">
    <property type="component" value="Unassembled WGS sequence"/>
</dbReference>
<evidence type="ECO:0008006" key="3">
    <source>
        <dbReference type="Google" id="ProtNLM"/>
    </source>
</evidence>
<organism evidence="1 2">
    <name type="scientific">Dreissena polymorpha</name>
    <name type="common">Zebra mussel</name>
    <name type="synonym">Mytilus polymorpha</name>
    <dbReference type="NCBI Taxonomy" id="45954"/>
    <lineage>
        <taxon>Eukaryota</taxon>
        <taxon>Metazoa</taxon>
        <taxon>Spiralia</taxon>
        <taxon>Lophotrochozoa</taxon>
        <taxon>Mollusca</taxon>
        <taxon>Bivalvia</taxon>
        <taxon>Autobranchia</taxon>
        <taxon>Heteroconchia</taxon>
        <taxon>Euheterodonta</taxon>
        <taxon>Imparidentia</taxon>
        <taxon>Neoheterodontei</taxon>
        <taxon>Myida</taxon>
        <taxon>Dreissenoidea</taxon>
        <taxon>Dreissenidae</taxon>
        <taxon>Dreissena</taxon>
    </lineage>
</organism>
<proteinExistence type="predicted"/>
<keyword evidence="2" id="KW-1185">Reference proteome</keyword>
<sequence>MEGRNQRISVAILGHSFIRRLHESFRHHFLPANYDLMECEVIHMGLGGLCVCENKLRHISTDKFKQRFDNFFKIHKPQVVVLQLGGNDIDCGIGINSRIVPLTVASTLKEIGVLLLKDYNVKQVILCELFTRAKPRNVSVEEYEAKRRHINSILKTLLESHPSITFWSQRRIFGAQTQIFAADGVHFTQFGQHRFYRSLRHAVMRAVKNYTKTFLREYILRCL</sequence>
<dbReference type="EMBL" id="JAIWYP010000001">
    <property type="protein sequence ID" value="KAH3891358.1"/>
    <property type="molecule type" value="Genomic_DNA"/>
</dbReference>
<gene>
    <name evidence="1" type="ORF">DPMN_015454</name>
</gene>
<protein>
    <recommendedName>
        <fullName evidence="3">SGNH hydrolase-type esterase domain-containing protein</fullName>
    </recommendedName>
</protein>
<comment type="caution">
    <text evidence="1">The sequence shown here is derived from an EMBL/GenBank/DDBJ whole genome shotgun (WGS) entry which is preliminary data.</text>
</comment>
<name>A0A9D4S5K5_DREPO</name>
<evidence type="ECO:0000313" key="2">
    <source>
        <dbReference type="Proteomes" id="UP000828390"/>
    </source>
</evidence>
<evidence type="ECO:0000313" key="1">
    <source>
        <dbReference type="EMBL" id="KAH3891358.1"/>
    </source>
</evidence>
<dbReference type="Gene3D" id="3.40.50.1110">
    <property type="entry name" value="SGNH hydrolase"/>
    <property type="match status" value="1"/>
</dbReference>
<dbReference type="CDD" id="cd00229">
    <property type="entry name" value="SGNH_hydrolase"/>
    <property type="match status" value="1"/>
</dbReference>
<dbReference type="InterPro" id="IPR036514">
    <property type="entry name" value="SGNH_hydro_sf"/>
</dbReference>
<dbReference type="SUPFAM" id="SSF52266">
    <property type="entry name" value="SGNH hydrolase"/>
    <property type="match status" value="1"/>
</dbReference>
<reference evidence="1" key="1">
    <citation type="journal article" date="2019" name="bioRxiv">
        <title>The Genome of the Zebra Mussel, Dreissena polymorpha: A Resource for Invasive Species Research.</title>
        <authorList>
            <person name="McCartney M.A."/>
            <person name="Auch B."/>
            <person name="Kono T."/>
            <person name="Mallez S."/>
            <person name="Zhang Y."/>
            <person name="Obille A."/>
            <person name="Becker A."/>
            <person name="Abrahante J.E."/>
            <person name="Garbe J."/>
            <person name="Badalamenti J.P."/>
            <person name="Herman A."/>
            <person name="Mangelson H."/>
            <person name="Liachko I."/>
            <person name="Sullivan S."/>
            <person name="Sone E.D."/>
            <person name="Koren S."/>
            <person name="Silverstein K.A.T."/>
            <person name="Beckman K.B."/>
            <person name="Gohl D.M."/>
        </authorList>
    </citation>
    <scope>NUCLEOTIDE SEQUENCE</scope>
    <source>
        <strain evidence="1">Duluth1</strain>
        <tissue evidence="1">Whole animal</tissue>
    </source>
</reference>
<accession>A0A9D4S5K5</accession>
<dbReference type="AlphaFoldDB" id="A0A9D4S5K5"/>